<feature type="chain" id="PRO_5035930116" evidence="1">
    <location>
        <begin position="19"/>
        <end position="196"/>
    </location>
</feature>
<dbReference type="Proteomes" id="UP000469558">
    <property type="component" value="Unassembled WGS sequence"/>
</dbReference>
<dbReference type="PANTHER" id="PTHR35605">
    <property type="entry name" value="ECP2 EFFECTOR PROTEIN DOMAIN-CONTAINING PROTEIN-RELATED"/>
    <property type="match status" value="1"/>
</dbReference>
<dbReference type="OrthoDB" id="3552888at2759"/>
<protein>
    <submittedName>
        <fullName evidence="2">Uncharacterized protein</fullName>
    </submittedName>
</protein>
<gene>
    <name evidence="2" type="ORF">LSUE1_G003224</name>
</gene>
<keyword evidence="1" id="KW-0732">Signal</keyword>
<dbReference type="AlphaFoldDB" id="A0A8T9C830"/>
<name>A0A8T9C830_9HELO</name>
<organism evidence="2 3">
    <name type="scientific">Lachnellula suecica</name>
    <dbReference type="NCBI Taxonomy" id="602035"/>
    <lineage>
        <taxon>Eukaryota</taxon>
        <taxon>Fungi</taxon>
        <taxon>Dikarya</taxon>
        <taxon>Ascomycota</taxon>
        <taxon>Pezizomycotina</taxon>
        <taxon>Leotiomycetes</taxon>
        <taxon>Helotiales</taxon>
        <taxon>Lachnaceae</taxon>
        <taxon>Lachnellula</taxon>
    </lineage>
</organism>
<sequence>MQVTTIVKSLALLVLVNAAPSALPYSVEVGEISGTYNGNAFAIRGDVQEVAAELEARHGPLQTRSAEFELQPVKREKLNKDGIICIPVSGQSWTWALTVDIQNGINTINSIGGSLGVNGHQCARLSCNGGAPGAGIFLCNDNDYKITPGLNYMATYANDIKNKCLINIPFGNQVSGGQEFDSDNYNIIVKEGCNAL</sequence>
<evidence type="ECO:0000256" key="1">
    <source>
        <dbReference type="SAM" id="SignalP"/>
    </source>
</evidence>
<dbReference type="PANTHER" id="PTHR35605:SF1">
    <property type="entry name" value="ECP2 EFFECTOR PROTEIN DOMAIN-CONTAINING PROTEIN-RELATED"/>
    <property type="match status" value="1"/>
</dbReference>
<evidence type="ECO:0000313" key="3">
    <source>
        <dbReference type="Proteomes" id="UP000469558"/>
    </source>
</evidence>
<reference evidence="2 3" key="1">
    <citation type="submission" date="2018-05" db="EMBL/GenBank/DDBJ databases">
        <title>Genome sequencing and assembly of the regulated plant pathogen Lachnellula willkommii and related sister species for the development of diagnostic species identification markers.</title>
        <authorList>
            <person name="Giroux E."/>
            <person name="Bilodeau G."/>
        </authorList>
    </citation>
    <scope>NUCLEOTIDE SEQUENCE [LARGE SCALE GENOMIC DNA]</scope>
    <source>
        <strain evidence="2 3">CBS 268.59</strain>
    </source>
</reference>
<proteinExistence type="predicted"/>
<dbReference type="EMBL" id="QGMK01000811">
    <property type="protein sequence ID" value="TVY78243.1"/>
    <property type="molecule type" value="Genomic_DNA"/>
</dbReference>
<evidence type="ECO:0000313" key="2">
    <source>
        <dbReference type="EMBL" id="TVY78243.1"/>
    </source>
</evidence>
<accession>A0A8T9C830</accession>
<feature type="signal peptide" evidence="1">
    <location>
        <begin position="1"/>
        <end position="18"/>
    </location>
</feature>
<comment type="caution">
    <text evidence="2">The sequence shown here is derived from an EMBL/GenBank/DDBJ whole genome shotgun (WGS) entry which is preliminary data.</text>
</comment>
<keyword evidence="3" id="KW-1185">Reference proteome</keyword>